<sequence>KIKGKADLIIDTTNLAPRELKEHITSVYSQDKSQENILITIISFGFKYGIPMDADLVFDVRFLPNPHYVDSLRPLTGNDYQVKDYVWQWVVTRKFFKRLKDFVQFLVPCYIKEGKTHLVMAIGCTGGRHRSVTISTELGHLLKEKNYLTTLEHRDISKEDK</sequence>
<organism evidence="2 3">
    <name type="scientific">Candidatus Syntrophonatronum acetioxidans</name>
    <dbReference type="NCBI Taxonomy" id="1795816"/>
    <lineage>
        <taxon>Bacteria</taxon>
        <taxon>Bacillati</taxon>
        <taxon>Bacillota</taxon>
        <taxon>Clostridia</taxon>
        <taxon>Eubacteriales</taxon>
        <taxon>Syntrophomonadaceae</taxon>
        <taxon>Candidatus Syntrophonatronum</taxon>
    </lineage>
</organism>
<dbReference type="InterPro" id="IPR005337">
    <property type="entry name" value="RapZ-like"/>
</dbReference>
<dbReference type="Proteomes" id="UP000285138">
    <property type="component" value="Unassembled WGS sequence"/>
</dbReference>
<accession>A0A424YC55</accession>
<dbReference type="PANTHER" id="PTHR30448:SF0">
    <property type="entry name" value="RNASE ADAPTER PROTEIN RAPZ"/>
    <property type="match status" value="1"/>
</dbReference>
<evidence type="ECO:0000259" key="1">
    <source>
        <dbReference type="Pfam" id="PF22740"/>
    </source>
</evidence>
<dbReference type="Pfam" id="PF22740">
    <property type="entry name" value="PapZ_C"/>
    <property type="match status" value="1"/>
</dbReference>
<reference evidence="2 3" key="1">
    <citation type="submission" date="2018-08" db="EMBL/GenBank/DDBJ databases">
        <title>The metabolism and importance of syntrophic acetate oxidation coupled to methane or sulfide production in haloalkaline environments.</title>
        <authorList>
            <person name="Timmers P.H.A."/>
            <person name="Vavourakis C.D."/>
            <person name="Sorokin D.Y."/>
            <person name="Sinninghe Damste J.S."/>
            <person name="Muyzer G."/>
            <person name="Stams A.J.M."/>
            <person name="Plugge C.M."/>
        </authorList>
    </citation>
    <scope>NUCLEOTIDE SEQUENCE [LARGE SCALE GENOMIC DNA]</scope>
    <source>
        <strain evidence="2">MSAO_Bac1</strain>
    </source>
</reference>
<dbReference type="PANTHER" id="PTHR30448">
    <property type="entry name" value="RNASE ADAPTER PROTEIN RAPZ"/>
    <property type="match status" value="1"/>
</dbReference>
<protein>
    <submittedName>
        <fullName evidence="2">RNase adaptor protein RapZ</fullName>
    </submittedName>
</protein>
<evidence type="ECO:0000313" key="2">
    <source>
        <dbReference type="EMBL" id="RQD74719.1"/>
    </source>
</evidence>
<evidence type="ECO:0000313" key="3">
    <source>
        <dbReference type="Proteomes" id="UP000285138"/>
    </source>
</evidence>
<dbReference type="InterPro" id="IPR053931">
    <property type="entry name" value="RapZ_C"/>
</dbReference>
<dbReference type="AlphaFoldDB" id="A0A424YC55"/>
<dbReference type="EMBL" id="QZAA01000191">
    <property type="protein sequence ID" value="RQD74719.1"/>
    <property type="molecule type" value="Genomic_DNA"/>
</dbReference>
<comment type="caution">
    <text evidence="2">The sequence shown here is derived from an EMBL/GenBank/DDBJ whole genome shotgun (WGS) entry which is preliminary data.</text>
</comment>
<feature type="domain" description="RapZ C-terminal" evidence="1">
    <location>
        <begin position="38"/>
        <end position="156"/>
    </location>
</feature>
<gene>
    <name evidence="2" type="ORF">D5R97_07325</name>
</gene>
<feature type="non-terminal residue" evidence="2">
    <location>
        <position position="1"/>
    </location>
</feature>
<proteinExistence type="predicted"/>
<dbReference type="GO" id="GO:0005524">
    <property type="term" value="F:ATP binding"/>
    <property type="evidence" value="ECO:0007669"/>
    <property type="project" value="InterPro"/>
</dbReference>
<name>A0A424YC55_9FIRM</name>